<protein>
    <recommendedName>
        <fullName evidence="5">AAA+ ATPase domain-containing protein</fullName>
    </recommendedName>
</protein>
<feature type="domain" description="AAA+ ATPase" evidence="5">
    <location>
        <begin position="722"/>
        <end position="867"/>
    </location>
</feature>
<keyword evidence="2" id="KW-0547">Nucleotide-binding</keyword>
<dbReference type="Pfam" id="PF00004">
    <property type="entry name" value="AAA"/>
    <property type="match status" value="1"/>
</dbReference>
<dbReference type="Gene3D" id="1.10.8.60">
    <property type="match status" value="2"/>
</dbReference>
<dbReference type="PANTHER" id="PTHR43392">
    <property type="entry name" value="AAA-TYPE ATPASE FAMILY PROTEIN / ANKYRIN REPEAT FAMILY PROTEIN"/>
    <property type="match status" value="1"/>
</dbReference>
<keyword evidence="6" id="KW-1185">Reference proteome</keyword>
<dbReference type="AlphaFoldDB" id="A0A6P8B9J4"/>
<sequence length="971" mass="107157">MADPNQSSSQEPGEVAGSSTQQSLASVDTASDSKVPLKDENARAAIETHPEPDSEDQQGEIASRERAQNIDQPNATTPSGEGNTVAAASDQPKADNGLETNSSSDSCPEPATEPMTPKGDEGYPGFDQKKASEPGDEGNKPPESENGKEVEDAESEEDESCLGKVPEDLDDDSPSRLEWLRQKREEGAVSKALDQAMCLIGLEQVKSELLQGKAAIDARRRRGEDLAGDAIVWHVEDNTGIERLFDEMEKEMGFDHAKSSKWRGERRVVKLMDYSDRELQVHLIKLIKKRGMKVEGSIDGPYPGILAARIGRSRGNSAFQNLDTVKQEFRKVAHRQAVRLHRDRIEWTKGGEQGDAPDDFLLTKEDLLGPPPADVREKSKAYRELNAMVGLDNIKEAVEELMDLPRANYELELQGKQKVKVNLNRVFMGPPGTGKTTAAKLFGQVLVDLDLVDRNEVICKGPPDLLNWDSGYTIEKTHKALVAGQGKVLIIDNASELCPDAPNIASTDSDSKDRPLFAIAETLATDADASSGQDGGCIFLVGEAQGLRDMFDKCHRGLRTRFSLDDGFQFPDYDPPELVKILEVKLTEANVTANEQAKKVAEQILSRARHRPGFGNCNSIDILIRKGLTSRRARLRNEGAAAGQASGEKPSVPRYSFWLNQSAVLEPEDFDPDWRRGSETLSGCEDLFKEFVGFGPIVRQFTRYQEIVAGMRLHGVDPGSHIPFTFVFKGPPGTGKTTTARKLGQIFYDMGFLTTNEVIECSVSDFIGSHLGETAPKLRTLLDKALGKVLFIDEAYRLANGTVGRKTGRSFEDEAVGELVDSLTKERYRRKVVVILVGYSDDMDRLMKANRGLHSRFATEVVFPQLTPGQCIKFLGQLIGQMGVSIRDREDPDPRQKEKVLRVMGKLIATRDWSNGRDIETLAAEIVGDVYCREGRRGKKSARLQVSTEELVGFLLEMLKGRRAGELVDEE</sequence>
<keyword evidence="3" id="KW-0067">ATP-binding</keyword>
<dbReference type="Proteomes" id="UP000515153">
    <property type="component" value="Unplaced"/>
</dbReference>
<evidence type="ECO:0000313" key="6">
    <source>
        <dbReference type="Proteomes" id="UP000515153"/>
    </source>
</evidence>
<dbReference type="SMART" id="SM00382">
    <property type="entry name" value="AAA"/>
    <property type="match status" value="2"/>
</dbReference>
<feature type="compositionally biased region" description="Basic and acidic residues" evidence="4">
    <location>
        <begin position="35"/>
        <end position="52"/>
    </location>
</feature>
<dbReference type="FunFam" id="3.40.50.300:FF:000216">
    <property type="entry name" value="Type VII secretion ATPase EccA"/>
    <property type="match status" value="1"/>
</dbReference>
<name>A0A6P8B9J4_PYRGI</name>
<comment type="similarity">
    <text evidence="1">Belongs to the CbxX/CfxQ family.</text>
</comment>
<feature type="compositionally biased region" description="Polar residues" evidence="4">
    <location>
        <begin position="69"/>
        <end position="82"/>
    </location>
</feature>
<dbReference type="GO" id="GO:0005524">
    <property type="term" value="F:ATP binding"/>
    <property type="evidence" value="ECO:0007669"/>
    <property type="project" value="UniProtKB-KW"/>
</dbReference>
<feature type="compositionally biased region" description="Polar residues" evidence="4">
    <location>
        <begin position="1"/>
        <end position="32"/>
    </location>
</feature>
<dbReference type="Gene3D" id="3.40.50.300">
    <property type="entry name" value="P-loop containing nucleotide triphosphate hydrolases"/>
    <property type="match status" value="2"/>
</dbReference>
<dbReference type="GeneID" id="41959901"/>
<dbReference type="RefSeq" id="XP_030983694.1">
    <property type="nucleotide sequence ID" value="XM_031124992.1"/>
</dbReference>
<reference evidence="7" key="1">
    <citation type="journal article" date="2019" name="Mol. Biol. Evol.">
        <title>Blast fungal genomes show frequent chromosomal changes, gene gains and losses, and effector gene turnover.</title>
        <authorList>
            <person name="Gomez Luciano L.B."/>
            <person name="Jason Tsai I."/>
            <person name="Chuma I."/>
            <person name="Tosa Y."/>
            <person name="Chen Y.H."/>
            <person name="Li J.Y."/>
            <person name="Li M.Y."/>
            <person name="Jade Lu M.Y."/>
            <person name="Nakayashiki H."/>
            <person name="Li W.H."/>
        </authorList>
    </citation>
    <scope>NUCLEOTIDE SEQUENCE</scope>
    <source>
        <strain evidence="7">NI907</strain>
    </source>
</reference>
<evidence type="ECO:0000256" key="1">
    <source>
        <dbReference type="ARBA" id="ARBA00010378"/>
    </source>
</evidence>
<dbReference type="SUPFAM" id="SSF52540">
    <property type="entry name" value="P-loop containing nucleoside triphosphate hydrolases"/>
    <property type="match status" value="2"/>
</dbReference>
<evidence type="ECO:0000256" key="4">
    <source>
        <dbReference type="SAM" id="MobiDB-lite"/>
    </source>
</evidence>
<dbReference type="GO" id="GO:0016887">
    <property type="term" value="F:ATP hydrolysis activity"/>
    <property type="evidence" value="ECO:0007669"/>
    <property type="project" value="InterPro"/>
</dbReference>
<evidence type="ECO:0000259" key="5">
    <source>
        <dbReference type="SMART" id="SM00382"/>
    </source>
</evidence>
<dbReference type="PRINTS" id="PR00819">
    <property type="entry name" value="CBXCFQXSUPER"/>
</dbReference>
<feature type="compositionally biased region" description="Acidic residues" evidence="4">
    <location>
        <begin position="151"/>
        <end position="160"/>
    </location>
</feature>
<dbReference type="KEGG" id="pgri:PgNI_04951"/>
<dbReference type="InterPro" id="IPR003593">
    <property type="entry name" value="AAA+_ATPase"/>
</dbReference>
<feature type="region of interest" description="Disordered" evidence="4">
    <location>
        <begin position="1"/>
        <end position="174"/>
    </location>
</feature>
<evidence type="ECO:0000313" key="7">
    <source>
        <dbReference type="RefSeq" id="XP_030983694.1"/>
    </source>
</evidence>
<dbReference type="PANTHER" id="PTHR43392:SF2">
    <property type="entry name" value="AAA-TYPE ATPASE FAMILY PROTEIN _ ANKYRIN REPEAT FAMILY PROTEIN"/>
    <property type="match status" value="1"/>
</dbReference>
<reference evidence="7" key="2">
    <citation type="submission" date="2019-10" db="EMBL/GenBank/DDBJ databases">
        <authorList>
            <consortium name="NCBI Genome Project"/>
        </authorList>
    </citation>
    <scope>NUCLEOTIDE SEQUENCE</scope>
    <source>
        <strain evidence="7">NI907</strain>
    </source>
</reference>
<evidence type="ECO:0000256" key="3">
    <source>
        <dbReference type="ARBA" id="ARBA00022840"/>
    </source>
</evidence>
<dbReference type="InterPro" id="IPR000641">
    <property type="entry name" value="CbxX/CfxQ"/>
</dbReference>
<feature type="compositionally biased region" description="Basic and acidic residues" evidence="4">
    <location>
        <begin position="127"/>
        <end position="150"/>
    </location>
</feature>
<proteinExistence type="inferred from homology"/>
<gene>
    <name evidence="7" type="ORF">PgNI_04951</name>
</gene>
<evidence type="ECO:0000256" key="2">
    <source>
        <dbReference type="ARBA" id="ARBA00022741"/>
    </source>
</evidence>
<accession>A0A6P8B9J4</accession>
<dbReference type="CDD" id="cd00009">
    <property type="entry name" value="AAA"/>
    <property type="match status" value="1"/>
</dbReference>
<feature type="domain" description="AAA+ ATPase" evidence="5">
    <location>
        <begin position="421"/>
        <end position="639"/>
    </location>
</feature>
<organism evidence="6 7">
    <name type="scientific">Pyricularia grisea</name>
    <name type="common">Crabgrass-specific blast fungus</name>
    <name type="synonym">Magnaporthe grisea</name>
    <dbReference type="NCBI Taxonomy" id="148305"/>
    <lineage>
        <taxon>Eukaryota</taxon>
        <taxon>Fungi</taxon>
        <taxon>Dikarya</taxon>
        <taxon>Ascomycota</taxon>
        <taxon>Pezizomycotina</taxon>
        <taxon>Sordariomycetes</taxon>
        <taxon>Sordariomycetidae</taxon>
        <taxon>Magnaporthales</taxon>
        <taxon>Pyriculariaceae</taxon>
        <taxon>Pyricularia</taxon>
    </lineage>
</organism>
<dbReference type="InterPro" id="IPR003959">
    <property type="entry name" value="ATPase_AAA_core"/>
</dbReference>
<dbReference type="InterPro" id="IPR050773">
    <property type="entry name" value="CbxX/CfxQ_RuBisCO_ESX"/>
</dbReference>
<reference evidence="7" key="3">
    <citation type="submission" date="2025-08" db="UniProtKB">
        <authorList>
            <consortium name="RefSeq"/>
        </authorList>
    </citation>
    <scope>IDENTIFICATION</scope>
    <source>
        <strain evidence="7">NI907</strain>
    </source>
</reference>
<dbReference type="InterPro" id="IPR027417">
    <property type="entry name" value="P-loop_NTPase"/>
</dbReference>